<dbReference type="InterPro" id="IPR010994">
    <property type="entry name" value="RuvA_2-like"/>
</dbReference>
<comment type="caution">
    <text evidence="4">The sequence shown here is derived from an EMBL/GenBank/DDBJ whole genome shotgun (WGS) entry which is preliminary data.</text>
</comment>
<protein>
    <submittedName>
        <fullName evidence="4">Competence protein ComEA</fullName>
    </submittedName>
</protein>
<dbReference type="InterPro" id="IPR051675">
    <property type="entry name" value="Endo/Exo/Phosphatase_dom_1"/>
</dbReference>
<organism evidence="4 5">
    <name type="scientific">Bifidobacterium minimum</name>
    <dbReference type="NCBI Taxonomy" id="1693"/>
    <lineage>
        <taxon>Bacteria</taxon>
        <taxon>Bacillati</taxon>
        <taxon>Actinomycetota</taxon>
        <taxon>Actinomycetes</taxon>
        <taxon>Bifidobacteriales</taxon>
        <taxon>Bifidobacteriaceae</taxon>
        <taxon>Bifidobacterium</taxon>
    </lineage>
</organism>
<feature type="chain" id="PRO_5001819024" evidence="2">
    <location>
        <begin position="24"/>
        <end position="143"/>
    </location>
</feature>
<dbReference type="GO" id="GO:0003677">
    <property type="term" value="F:DNA binding"/>
    <property type="evidence" value="ECO:0007669"/>
    <property type="project" value="InterPro"/>
</dbReference>
<dbReference type="PANTHER" id="PTHR21180">
    <property type="entry name" value="ENDONUCLEASE/EXONUCLEASE/PHOSPHATASE FAMILY DOMAIN-CONTAINING PROTEIN 1"/>
    <property type="match status" value="1"/>
</dbReference>
<reference evidence="4 5" key="1">
    <citation type="submission" date="2014-03" db="EMBL/GenBank/DDBJ databases">
        <title>Genomics of Bifidobacteria.</title>
        <authorList>
            <person name="Ventura M."/>
            <person name="Milani C."/>
            <person name="Lugli G.A."/>
        </authorList>
    </citation>
    <scope>NUCLEOTIDE SEQUENCE [LARGE SCALE GENOMIC DNA]</scope>
    <source>
        <strain evidence="4 5">LMG 11592</strain>
    </source>
</reference>
<gene>
    <name evidence="4" type="ORF">BMIN_0470</name>
</gene>
<dbReference type="PANTHER" id="PTHR21180:SF32">
    <property type="entry name" value="ENDONUCLEASE_EXONUCLEASE_PHOSPHATASE FAMILY DOMAIN-CONTAINING PROTEIN 1"/>
    <property type="match status" value="1"/>
</dbReference>
<dbReference type="Gene3D" id="1.10.150.320">
    <property type="entry name" value="Photosystem II 12 kDa extrinsic protein"/>
    <property type="match status" value="1"/>
</dbReference>
<dbReference type="SUPFAM" id="SSF47781">
    <property type="entry name" value="RuvA domain 2-like"/>
    <property type="match status" value="1"/>
</dbReference>
<feature type="domain" description="Helix-hairpin-helix DNA-binding motif class 1" evidence="3">
    <location>
        <begin position="90"/>
        <end position="109"/>
    </location>
</feature>
<keyword evidence="5" id="KW-1185">Reference proteome</keyword>
<evidence type="ECO:0000313" key="4">
    <source>
        <dbReference type="EMBL" id="KFI72572.1"/>
    </source>
</evidence>
<dbReference type="STRING" id="1693.BMIN_0470"/>
<feature type="compositionally biased region" description="Low complexity" evidence="1">
    <location>
        <begin position="23"/>
        <end position="40"/>
    </location>
</feature>
<dbReference type="GO" id="GO:0006281">
    <property type="term" value="P:DNA repair"/>
    <property type="evidence" value="ECO:0007669"/>
    <property type="project" value="InterPro"/>
</dbReference>
<proteinExistence type="predicted"/>
<dbReference type="Pfam" id="PF12836">
    <property type="entry name" value="HHH_3"/>
    <property type="match status" value="1"/>
</dbReference>
<evidence type="ECO:0000256" key="1">
    <source>
        <dbReference type="SAM" id="MobiDB-lite"/>
    </source>
</evidence>
<dbReference type="GO" id="GO:0015628">
    <property type="term" value="P:protein secretion by the type II secretion system"/>
    <property type="evidence" value="ECO:0007669"/>
    <property type="project" value="TreeGrafter"/>
</dbReference>
<dbReference type="SMART" id="SM00278">
    <property type="entry name" value="HhH1"/>
    <property type="match status" value="2"/>
</dbReference>
<dbReference type="InterPro" id="IPR003583">
    <property type="entry name" value="Hlx-hairpin-Hlx_DNA-bd_motif"/>
</dbReference>
<evidence type="ECO:0000259" key="3">
    <source>
        <dbReference type="SMART" id="SM00278"/>
    </source>
</evidence>
<dbReference type="EMBL" id="JGZD01000009">
    <property type="protein sequence ID" value="KFI72572.1"/>
    <property type="molecule type" value="Genomic_DNA"/>
</dbReference>
<keyword evidence="2" id="KW-0732">Signal</keyword>
<feature type="compositionally biased region" description="Polar residues" evidence="1">
    <location>
        <begin position="47"/>
        <end position="64"/>
    </location>
</feature>
<feature type="signal peptide" evidence="2">
    <location>
        <begin position="1"/>
        <end position="23"/>
    </location>
</feature>
<name>A0A087BNH2_9BIFI</name>
<feature type="region of interest" description="Disordered" evidence="1">
    <location>
        <begin position="23"/>
        <end position="99"/>
    </location>
</feature>
<dbReference type="eggNOG" id="COG1555">
    <property type="taxonomic scope" value="Bacteria"/>
</dbReference>
<accession>A0A087BNH2</accession>
<evidence type="ECO:0000313" key="5">
    <source>
        <dbReference type="Proteomes" id="UP000029014"/>
    </source>
</evidence>
<dbReference type="AlphaFoldDB" id="A0A087BNH2"/>
<evidence type="ECO:0000256" key="2">
    <source>
        <dbReference type="SAM" id="SignalP"/>
    </source>
</evidence>
<dbReference type="Proteomes" id="UP000029014">
    <property type="component" value="Unassembled WGS sequence"/>
</dbReference>
<dbReference type="GO" id="GO:0015627">
    <property type="term" value="C:type II protein secretion system complex"/>
    <property type="evidence" value="ECO:0007669"/>
    <property type="project" value="TreeGrafter"/>
</dbReference>
<feature type="domain" description="Helix-hairpin-helix DNA-binding motif class 1" evidence="3">
    <location>
        <begin position="120"/>
        <end position="139"/>
    </location>
</feature>
<sequence>MMVLLCAFSASVTMLVTRSVNTAATSSVARSASPMSPSAAGEEESRNSPQTIETQPVATQNPQNHTEEGENESEPSPTAEPLDLNSADESDLDALPGVGPVLAGRIMDHRRSVGRFDSVDQLRDVSGIGAKTMERLRPLVKVS</sequence>